<proteinExistence type="predicted"/>
<name>A0A810N5Q0_9ACTN</name>
<reference evidence="2" key="1">
    <citation type="submission" date="2020-08" db="EMBL/GenBank/DDBJ databases">
        <title>Whole genome shotgun sequence of Polymorphospora rubra NBRC 101157.</title>
        <authorList>
            <person name="Komaki H."/>
            <person name="Tamura T."/>
        </authorList>
    </citation>
    <scope>NUCLEOTIDE SEQUENCE</scope>
    <source>
        <strain evidence="2">NBRC 101157</strain>
    </source>
</reference>
<evidence type="ECO:0000256" key="1">
    <source>
        <dbReference type="SAM" id="Phobius"/>
    </source>
</evidence>
<feature type="transmembrane region" description="Helical" evidence="1">
    <location>
        <begin position="124"/>
        <end position="146"/>
    </location>
</feature>
<accession>A0A810N5Q0</accession>
<protein>
    <submittedName>
        <fullName evidence="2">Uncharacterized protein</fullName>
    </submittedName>
</protein>
<evidence type="ECO:0000313" key="2">
    <source>
        <dbReference type="EMBL" id="BCJ68280.1"/>
    </source>
</evidence>
<dbReference type="KEGG" id="pry:Prubr_53010"/>
<dbReference type="RefSeq" id="WP_212817551.1">
    <property type="nucleotide sequence ID" value="NZ_AP023359.1"/>
</dbReference>
<dbReference type="Proteomes" id="UP000680866">
    <property type="component" value="Chromosome"/>
</dbReference>
<keyword evidence="1" id="KW-1133">Transmembrane helix</keyword>
<keyword evidence="3" id="KW-1185">Reference proteome</keyword>
<keyword evidence="1" id="KW-0812">Transmembrane</keyword>
<evidence type="ECO:0000313" key="3">
    <source>
        <dbReference type="Proteomes" id="UP000680866"/>
    </source>
</evidence>
<feature type="transmembrane region" description="Helical" evidence="1">
    <location>
        <begin position="7"/>
        <end position="29"/>
    </location>
</feature>
<sequence length="167" mass="18582">MTAFRIRLVAVVVIGVLGGALTGLAFGLWPGDDPYATVDRCYITYDRQENMHSRCVGNWTRGGRGHRGPINGIAVSESWKPKSLEADPNYEWEVEIPPSHRQLRVFADDRQAWAPSVESVRWSFVPAAVGALLVGSAWAVTSAILARSPDRHLRPRRSRPTSRPHRS</sequence>
<gene>
    <name evidence="2" type="ORF">Prubr_53010</name>
</gene>
<dbReference type="AlphaFoldDB" id="A0A810N5Q0"/>
<organism evidence="2 3">
    <name type="scientific">Polymorphospora rubra</name>
    <dbReference type="NCBI Taxonomy" id="338584"/>
    <lineage>
        <taxon>Bacteria</taxon>
        <taxon>Bacillati</taxon>
        <taxon>Actinomycetota</taxon>
        <taxon>Actinomycetes</taxon>
        <taxon>Micromonosporales</taxon>
        <taxon>Micromonosporaceae</taxon>
        <taxon>Polymorphospora</taxon>
    </lineage>
</organism>
<dbReference type="EMBL" id="AP023359">
    <property type="protein sequence ID" value="BCJ68280.1"/>
    <property type="molecule type" value="Genomic_DNA"/>
</dbReference>
<keyword evidence="1" id="KW-0472">Membrane</keyword>